<evidence type="ECO:0000256" key="3">
    <source>
        <dbReference type="ARBA" id="ARBA00022705"/>
    </source>
</evidence>
<keyword evidence="7" id="KW-0805">Transcription regulation</keyword>
<dbReference type="NCBIfam" id="TIGR00498">
    <property type="entry name" value="lexA"/>
    <property type="match status" value="1"/>
</dbReference>
<dbReference type="PANTHER" id="PTHR33516">
    <property type="entry name" value="LEXA REPRESSOR"/>
    <property type="match status" value="1"/>
</dbReference>
<keyword evidence="3" id="KW-0235">DNA replication</keyword>
<keyword evidence="11" id="KW-0742">SOS response</keyword>
<dbReference type="InterPro" id="IPR006200">
    <property type="entry name" value="LexA"/>
</dbReference>
<dbReference type="InterPro" id="IPR050077">
    <property type="entry name" value="LexA_repressor"/>
</dbReference>
<dbReference type="SUPFAM" id="SSF51306">
    <property type="entry name" value="LexA/Signal peptidase"/>
    <property type="match status" value="1"/>
</dbReference>
<evidence type="ECO:0000259" key="14">
    <source>
        <dbReference type="Pfam" id="PF01726"/>
    </source>
</evidence>
<dbReference type="Gene3D" id="2.10.109.10">
    <property type="entry name" value="Umud Fragment, subunit A"/>
    <property type="match status" value="1"/>
</dbReference>
<keyword evidence="16" id="KW-1185">Reference proteome</keyword>
<dbReference type="InterPro" id="IPR036388">
    <property type="entry name" value="WH-like_DNA-bd_sf"/>
</dbReference>
<evidence type="ECO:0000256" key="6">
    <source>
        <dbReference type="ARBA" id="ARBA00022813"/>
    </source>
</evidence>
<evidence type="ECO:0000256" key="12">
    <source>
        <dbReference type="RuleBase" id="RU003991"/>
    </source>
</evidence>
<keyword evidence="2" id="KW-0678">Repressor</keyword>
<dbReference type="InterPro" id="IPR006197">
    <property type="entry name" value="Peptidase_S24_LexA"/>
</dbReference>
<evidence type="ECO:0000256" key="5">
    <source>
        <dbReference type="ARBA" id="ARBA00022801"/>
    </source>
</evidence>
<evidence type="ECO:0000256" key="2">
    <source>
        <dbReference type="ARBA" id="ARBA00022491"/>
    </source>
</evidence>
<sequence>MFKNLSDKELEAIKHIRNFLIHQGRTPSVRELMNCLNYKSPRSASVIFNMLEEKAILKKKTDGSFQMADFEIPEDYGSRAQTVKIPLLGSVACGMPIFADENIEAEVSISIEMIKNGYKYFLLRAEGDSMNEAGINNGDLLLIRQQQDAENGERVLALIDDEATVKEYNKNNGMVILKPKSTNKIHQPIILTDNFRIQGVIENVIKI</sequence>
<feature type="domain" description="LexA repressor DNA-binding" evidence="14">
    <location>
        <begin position="3"/>
        <end position="59"/>
    </location>
</feature>
<gene>
    <name evidence="15" type="primary">lexA</name>
    <name evidence="15" type="ORF">GCM10022292_18150</name>
</gene>
<dbReference type="InterPro" id="IPR036390">
    <property type="entry name" value="WH_DNA-bd_sf"/>
</dbReference>
<dbReference type="Gene3D" id="1.10.10.10">
    <property type="entry name" value="Winged helix-like DNA-binding domain superfamily/Winged helix DNA-binding domain"/>
    <property type="match status" value="1"/>
</dbReference>
<dbReference type="Proteomes" id="UP001501682">
    <property type="component" value="Unassembled WGS sequence"/>
</dbReference>
<dbReference type="InterPro" id="IPR015927">
    <property type="entry name" value="Peptidase_S24_S26A/B/C"/>
</dbReference>
<name>A0ABP8CU60_9FLAO</name>
<dbReference type="InterPro" id="IPR006199">
    <property type="entry name" value="LexA_DNA-bd_dom"/>
</dbReference>
<evidence type="ECO:0000256" key="1">
    <source>
        <dbReference type="ARBA" id="ARBA00007484"/>
    </source>
</evidence>
<dbReference type="InterPro" id="IPR036286">
    <property type="entry name" value="LexA/Signal_pep-like_sf"/>
</dbReference>
<evidence type="ECO:0000256" key="11">
    <source>
        <dbReference type="ARBA" id="ARBA00023236"/>
    </source>
</evidence>
<evidence type="ECO:0000256" key="9">
    <source>
        <dbReference type="ARBA" id="ARBA00023163"/>
    </source>
</evidence>
<proteinExistence type="inferred from homology"/>
<evidence type="ECO:0000256" key="10">
    <source>
        <dbReference type="ARBA" id="ARBA00023204"/>
    </source>
</evidence>
<accession>A0ABP8CU60</accession>
<evidence type="ECO:0000313" key="15">
    <source>
        <dbReference type="EMBL" id="GAA4243466.1"/>
    </source>
</evidence>
<evidence type="ECO:0000313" key="16">
    <source>
        <dbReference type="Proteomes" id="UP001501682"/>
    </source>
</evidence>
<dbReference type="Pfam" id="PF01726">
    <property type="entry name" value="LexA_DNA_bind"/>
    <property type="match status" value="1"/>
</dbReference>
<keyword evidence="4" id="KW-0227">DNA damage</keyword>
<dbReference type="SUPFAM" id="SSF46785">
    <property type="entry name" value="Winged helix' DNA-binding domain"/>
    <property type="match status" value="1"/>
</dbReference>
<comment type="similarity">
    <text evidence="1 12">Belongs to the peptidase S24 family.</text>
</comment>
<dbReference type="InterPro" id="IPR039418">
    <property type="entry name" value="LexA-like"/>
</dbReference>
<keyword evidence="5 12" id="KW-0378">Hydrolase</keyword>
<keyword evidence="8" id="KW-0238">DNA-binding</keyword>
<evidence type="ECO:0000256" key="8">
    <source>
        <dbReference type="ARBA" id="ARBA00023125"/>
    </source>
</evidence>
<dbReference type="EMBL" id="BAABCB010000018">
    <property type="protein sequence ID" value="GAA4243466.1"/>
    <property type="molecule type" value="Genomic_DNA"/>
</dbReference>
<evidence type="ECO:0000259" key="13">
    <source>
        <dbReference type="Pfam" id="PF00717"/>
    </source>
</evidence>
<dbReference type="Pfam" id="PF00717">
    <property type="entry name" value="Peptidase_S24"/>
    <property type="match status" value="1"/>
</dbReference>
<keyword evidence="6 12" id="KW-0068">Autocatalytic cleavage</keyword>
<evidence type="ECO:0000256" key="7">
    <source>
        <dbReference type="ARBA" id="ARBA00023015"/>
    </source>
</evidence>
<protein>
    <submittedName>
        <fullName evidence="15">Transcriptional repressor LexA</fullName>
    </submittedName>
</protein>
<feature type="domain" description="Peptidase S24/S26A/S26B/S26C" evidence="13">
    <location>
        <begin position="86"/>
        <end position="201"/>
    </location>
</feature>
<dbReference type="RefSeq" id="WP_344714111.1">
    <property type="nucleotide sequence ID" value="NZ_BAABCB010000018.1"/>
</dbReference>
<dbReference type="PRINTS" id="PR00726">
    <property type="entry name" value="LEXASERPTASE"/>
</dbReference>
<dbReference type="CDD" id="cd06529">
    <property type="entry name" value="S24_LexA-like"/>
    <property type="match status" value="1"/>
</dbReference>
<reference evidence="16" key="1">
    <citation type="journal article" date="2019" name="Int. J. Syst. Evol. Microbiol.">
        <title>The Global Catalogue of Microorganisms (GCM) 10K type strain sequencing project: providing services to taxonomists for standard genome sequencing and annotation.</title>
        <authorList>
            <consortium name="The Broad Institute Genomics Platform"/>
            <consortium name="The Broad Institute Genome Sequencing Center for Infectious Disease"/>
            <person name="Wu L."/>
            <person name="Ma J."/>
        </authorList>
    </citation>
    <scope>NUCLEOTIDE SEQUENCE [LARGE SCALE GENOMIC DNA]</scope>
    <source>
        <strain evidence="16">JCM 17633</strain>
    </source>
</reference>
<keyword evidence="10" id="KW-0234">DNA repair</keyword>
<keyword evidence="9" id="KW-0804">Transcription</keyword>
<comment type="caution">
    <text evidence="15">The sequence shown here is derived from an EMBL/GenBank/DDBJ whole genome shotgun (WGS) entry which is preliminary data.</text>
</comment>
<organism evidence="15 16">
    <name type="scientific">Winogradskyella damuponensis</name>
    <dbReference type="NCBI Taxonomy" id="943939"/>
    <lineage>
        <taxon>Bacteria</taxon>
        <taxon>Pseudomonadati</taxon>
        <taxon>Bacteroidota</taxon>
        <taxon>Flavobacteriia</taxon>
        <taxon>Flavobacteriales</taxon>
        <taxon>Flavobacteriaceae</taxon>
        <taxon>Winogradskyella</taxon>
    </lineage>
</organism>
<dbReference type="PANTHER" id="PTHR33516:SF2">
    <property type="entry name" value="LEXA REPRESSOR-RELATED"/>
    <property type="match status" value="1"/>
</dbReference>
<evidence type="ECO:0000256" key="4">
    <source>
        <dbReference type="ARBA" id="ARBA00022763"/>
    </source>
</evidence>